<dbReference type="KEGG" id="nik:F5I99_15515"/>
<dbReference type="SMART" id="SM00028">
    <property type="entry name" value="TPR"/>
    <property type="match status" value="6"/>
</dbReference>
<evidence type="ECO:0000256" key="1">
    <source>
        <dbReference type="ARBA" id="ARBA00022737"/>
    </source>
</evidence>
<dbReference type="EMBL" id="CP044222">
    <property type="protein sequence ID" value="QEW07789.1"/>
    <property type="molecule type" value="Genomic_DNA"/>
</dbReference>
<dbReference type="InterPro" id="IPR011717">
    <property type="entry name" value="TPR-4"/>
</dbReference>
<dbReference type="InterPro" id="IPR019734">
    <property type="entry name" value="TPR_rpt"/>
</dbReference>
<dbReference type="Pfam" id="PF07721">
    <property type="entry name" value="TPR_4"/>
    <property type="match status" value="1"/>
</dbReference>
<dbReference type="PROSITE" id="PS51257">
    <property type="entry name" value="PROKAR_LIPOPROTEIN"/>
    <property type="match status" value="1"/>
</dbReference>
<dbReference type="GO" id="GO:0042802">
    <property type="term" value="F:identical protein binding"/>
    <property type="evidence" value="ECO:0007669"/>
    <property type="project" value="InterPro"/>
</dbReference>
<dbReference type="Proteomes" id="UP000325606">
    <property type="component" value="Chromosome"/>
</dbReference>
<evidence type="ECO:0000256" key="3">
    <source>
        <dbReference type="PROSITE-ProRule" id="PRU00339"/>
    </source>
</evidence>
<keyword evidence="1" id="KW-0677">Repeat</keyword>
<proteinExistence type="predicted"/>
<organism evidence="4 5">
    <name type="scientific">Nitrincola iocasae</name>
    <dbReference type="NCBI Taxonomy" id="2614693"/>
    <lineage>
        <taxon>Bacteria</taxon>
        <taxon>Pseudomonadati</taxon>
        <taxon>Pseudomonadota</taxon>
        <taxon>Gammaproteobacteria</taxon>
        <taxon>Oceanospirillales</taxon>
        <taxon>Oceanospirillaceae</taxon>
        <taxon>Nitrincola</taxon>
    </lineage>
</organism>
<accession>A0A5J6LGR2</accession>
<dbReference type="Pfam" id="PF14559">
    <property type="entry name" value="TPR_19"/>
    <property type="match status" value="2"/>
</dbReference>
<dbReference type="InterPro" id="IPR051685">
    <property type="entry name" value="Ycf3/AcsC/BcsC/TPR_MFPF"/>
</dbReference>
<feature type="repeat" description="TPR" evidence="3">
    <location>
        <begin position="492"/>
        <end position="525"/>
    </location>
</feature>
<gene>
    <name evidence="4" type="ORF">F5I99_15515</name>
</gene>
<dbReference type="AlphaFoldDB" id="A0A5J6LGR2"/>
<dbReference type="Gene3D" id="1.25.40.10">
    <property type="entry name" value="Tetratricopeptide repeat domain"/>
    <property type="match status" value="2"/>
</dbReference>
<reference evidence="4 5" key="1">
    <citation type="submission" date="2019-09" db="EMBL/GenBank/DDBJ databases">
        <title>Nitrincola iocasae sp. nov., a bacterium isolated from the sediment collected at a cold seep field in South China Sea.</title>
        <authorList>
            <person name="Zhang H."/>
            <person name="Wang H."/>
            <person name="Li C."/>
        </authorList>
    </citation>
    <scope>NUCLEOTIDE SEQUENCE [LARGE SCALE GENOMIC DNA]</scope>
    <source>
        <strain evidence="4 5">KXZD1103</strain>
    </source>
</reference>
<evidence type="ECO:0000313" key="4">
    <source>
        <dbReference type="EMBL" id="QEW07789.1"/>
    </source>
</evidence>
<dbReference type="RefSeq" id="WP_151057556.1">
    <property type="nucleotide sequence ID" value="NZ_CP044222.1"/>
</dbReference>
<dbReference type="PANTHER" id="PTHR44943">
    <property type="entry name" value="CELLULOSE SYNTHASE OPERON PROTEIN C"/>
    <property type="match status" value="1"/>
</dbReference>
<evidence type="ECO:0000256" key="2">
    <source>
        <dbReference type="ARBA" id="ARBA00022803"/>
    </source>
</evidence>
<keyword evidence="2 3" id="KW-0802">TPR repeat</keyword>
<feature type="repeat" description="TPR" evidence="3">
    <location>
        <begin position="186"/>
        <end position="219"/>
    </location>
</feature>
<dbReference type="InterPro" id="IPR011990">
    <property type="entry name" value="TPR-like_helical_dom_sf"/>
</dbReference>
<dbReference type="PROSITE" id="PS50005">
    <property type="entry name" value="TPR"/>
    <property type="match status" value="2"/>
</dbReference>
<name>A0A5J6LGR2_9GAMM</name>
<dbReference type="SUPFAM" id="SSF48452">
    <property type="entry name" value="TPR-like"/>
    <property type="match status" value="3"/>
</dbReference>
<dbReference type="PANTHER" id="PTHR44943:SF8">
    <property type="entry name" value="TPR REPEAT-CONTAINING PROTEIN MJ0263"/>
    <property type="match status" value="1"/>
</dbReference>
<evidence type="ECO:0000313" key="5">
    <source>
        <dbReference type="Proteomes" id="UP000325606"/>
    </source>
</evidence>
<protein>
    <submittedName>
        <fullName evidence="4">Tetratricopeptide repeat protein</fullName>
    </submittedName>
</protein>
<sequence>MNKTLLGLLAGTLLTGCTGLPNENSTTTTHEVVDLPLPEVSYQPGELNREILFDLLSAEMGGHHGRYDQALASYLKQARLTGDAGIAERATRIAQFMRDSEAVVSSASIWAEAAPDNSEPRELLAGILLHEGRFDEALPWLESVLSDSDSDAALLISSQTESIDPDIASHYLELLNKILQDQPDRTDLHLASGLLYLRLDDPSSAMRSFDRGLAIEPYQPQLVMQKVELLRQQDQIAPALQLVSRAALRHQNNNQLQIQQAQLLILSGNFRRAERMMAELLELRPQDTQLHLYFALLLLDHEHYESSRELLEALKEKDPQNSEVDFYLGHLAQQLGERDTALFHYSAVNEGSTFLQAQANSLELLNSANDRELAENTISQAISRQPGLRTGLVIMLAEWYKAHNFTQVALQRLNSELQKTPNDTRLLYTRALFHESDQPQQALLDLRRALELEPTNPMYQNALGYTLTQYTQRYEEAHSLIAQALEQQPNDPATLDSMGWVLFKLERTEEALSFLRRAYSAYPDSEVAAHLIRVLHKLEHREEALQLLEKHLQTAPDNQHLLNAAEQIGAF</sequence>
<keyword evidence="5" id="KW-1185">Reference proteome</keyword>